<sequence>MKMSTSIRQLLLVVMCLFGLNASAQFSASLKQGPTTDWSNVGAQFKLTDVAEALGTDTATLVAQLSDMANTKVFAVIDSTGTVNGYTGNTGEFWLTQTGQVCAFADGAWFVGQNFDEENNIFNVYVGQKPSLFTVTTDLNVKAALVVGEKTVTFDIAYRVYVPEVPAPELAISKLQIVGESSVSIEQYPRTGYDTDNVYVKLNDVANKLGCDKDELPFIINKIAHMPRLDATYGIMTDSLVVYTTNDGWMKRALSSTGDPLWACGNNGYENTDNLYLQKLAYNADNDTLSCTIGQYPNVLKVGDKPYVDIYLVYGSKAYKVTYTVNIVEAPYNGIEDMTMVGESTITVNQDIKTDYSYTSIHPNMEVIAAALGVDASNISMQAMDSNGSLSSNATANNGGFWLTQGGTITGWGTGAYWFVEPATQNNFSDIHVGQYPDATHSEDTARTNLYFVAGEKYYRLTVILAINKSKEVDQQGFESVLNRTLNIQALPGNYEWSTVDCGISVDDINAAIGTTDPTLYALISDTLRKAQPDTYPESMIYTKIYNMNPTPGFWVDKDGKSRGWVSDEQSPWGMYIKTEDNKVKFYAMQFAADPAGTAYSGQFFLVNEENGKMVTVTLNYQVVSKIENITVVGTTDIMLPVGDIDQEVDFDFAPVAEALGTDVNTLFANYPLVGMTASGIYSNGVDPVNAGLMFDKSGACNNEGGIFGLNISEDYTKFITFANNYEELGENFSIPATIGFKVTDENEQTKLYVVNITFMSPDGYATGVNNIKVNAKNDGKIYDLSGRQISKPAHGLYIMNGKKYMVK</sequence>
<proteinExistence type="predicted"/>
<dbReference type="InterPro" id="IPR032339">
    <property type="entry name" value="DUF4859"/>
</dbReference>
<feature type="domain" description="DUF4859" evidence="2">
    <location>
        <begin position="37"/>
        <end position="150"/>
    </location>
</feature>
<evidence type="ECO:0000259" key="2">
    <source>
        <dbReference type="Pfam" id="PF16151"/>
    </source>
</evidence>
<organism evidence="3 4">
    <name type="scientific">Hallella faecis</name>
    <dbReference type="NCBI Taxonomy" id="2841596"/>
    <lineage>
        <taxon>Bacteria</taxon>
        <taxon>Pseudomonadati</taxon>
        <taxon>Bacteroidota</taxon>
        <taxon>Bacteroidia</taxon>
        <taxon>Bacteroidales</taxon>
        <taxon>Prevotellaceae</taxon>
        <taxon>Hallella</taxon>
    </lineage>
</organism>
<comment type="caution">
    <text evidence="3">The sequence shown here is derived from an EMBL/GenBank/DDBJ whole genome shotgun (WGS) entry which is preliminary data.</text>
</comment>
<evidence type="ECO:0000313" key="3">
    <source>
        <dbReference type="EMBL" id="MEQ2485869.1"/>
    </source>
</evidence>
<dbReference type="EMBL" id="JBBNFP010000004">
    <property type="protein sequence ID" value="MEQ2485869.1"/>
    <property type="molecule type" value="Genomic_DNA"/>
</dbReference>
<evidence type="ECO:0000313" key="4">
    <source>
        <dbReference type="Proteomes" id="UP001487296"/>
    </source>
</evidence>
<reference evidence="3 4" key="1">
    <citation type="submission" date="2024-04" db="EMBL/GenBank/DDBJ databases">
        <title>Human intestinal bacterial collection.</title>
        <authorList>
            <person name="Pauvert C."/>
            <person name="Hitch T.C.A."/>
            <person name="Clavel T."/>
        </authorList>
    </citation>
    <scope>NUCLEOTIDE SEQUENCE [LARGE SCALE GENOMIC DNA]</scope>
    <source>
        <strain evidence="3 4">CLA-AA-H145</strain>
    </source>
</reference>
<feature type="signal peptide" evidence="1">
    <location>
        <begin position="1"/>
        <end position="24"/>
    </location>
</feature>
<protein>
    <submittedName>
        <fullName evidence="3">DUF4859 domain-containing protein</fullName>
    </submittedName>
</protein>
<keyword evidence="1" id="KW-0732">Signal</keyword>
<name>A0ABV1FNB2_9BACT</name>
<dbReference type="RefSeq" id="WP_215758865.1">
    <property type="nucleotide sequence ID" value="NZ_JAHKBE010000003.1"/>
</dbReference>
<dbReference type="Proteomes" id="UP001487296">
    <property type="component" value="Unassembled WGS sequence"/>
</dbReference>
<keyword evidence="4" id="KW-1185">Reference proteome</keyword>
<evidence type="ECO:0000256" key="1">
    <source>
        <dbReference type="SAM" id="SignalP"/>
    </source>
</evidence>
<accession>A0ABV1FNB2</accession>
<gene>
    <name evidence="3" type="ORF">AAAT34_02220</name>
</gene>
<dbReference type="Pfam" id="PF16151">
    <property type="entry name" value="DUF4859"/>
    <property type="match status" value="2"/>
</dbReference>
<feature type="chain" id="PRO_5046946856" evidence="1">
    <location>
        <begin position="25"/>
        <end position="808"/>
    </location>
</feature>
<feature type="domain" description="DUF4859" evidence="2">
    <location>
        <begin position="376"/>
        <end position="453"/>
    </location>
</feature>